<comment type="caution">
    <text evidence="2">The sequence shown here is derived from an EMBL/GenBank/DDBJ whole genome shotgun (WGS) entry which is preliminary data.</text>
</comment>
<evidence type="ECO:0000256" key="1">
    <source>
        <dbReference type="SAM" id="SignalP"/>
    </source>
</evidence>
<evidence type="ECO:0000313" key="2">
    <source>
        <dbReference type="EMBL" id="KAK6948761.1"/>
    </source>
</evidence>
<keyword evidence="1" id="KW-0732">Signal</keyword>
<sequence>MYVSSVILLALSSGATAAVLPFDVPAPARVRDAPTPTGCTASAIATETTINRGNEGIWVVGPSAQNLNVLYKFRQTDWLDNDHQKILDTCGNICLEGNNTAEVGTWLPSEKYFQGAFV</sequence>
<organism evidence="2 3">
    <name type="scientific">Daldinia eschscholtzii</name>
    <dbReference type="NCBI Taxonomy" id="292717"/>
    <lineage>
        <taxon>Eukaryota</taxon>
        <taxon>Fungi</taxon>
        <taxon>Dikarya</taxon>
        <taxon>Ascomycota</taxon>
        <taxon>Pezizomycotina</taxon>
        <taxon>Sordariomycetes</taxon>
        <taxon>Xylariomycetidae</taxon>
        <taxon>Xylariales</taxon>
        <taxon>Hypoxylaceae</taxon>
        <taxon>Daldinia</taxon>
    </lineage>
</organism>
<keyword evidence="3" id="KW-1185">Reference proteome</keyword>
<feature type="chain" id="PRO_5043780433" evidence="1">
    <location>
        <begin position="18"/>
        <end position="118"/>
    </location>
</feature>
<accession>A0AAX6M985</accession>
<reference evidence="2 3" key="1">
    <citation type="journal article" date="2024" name="Front Chem Biol">
        <title>Unveiling the potential of Daldinia eschscholtzii MFLUCC 19-0629 through bioactivity and bioinformatics studies for enhanced sustainable agriculture production.</title>
        <authorList>
            <person name="Brooks S."/>
            <person name="Weaver J.A."/>
            <person name="Klomchit A."/>
            <person name="Alharthi S.A."/>
            <person name="Onlamun T."/>
            <person name="Nurani R."/>
            <person name="Vong T.K."/>
            <person name="Alberti F."/>
            <person name="Greco C."/>
        </authorList>
    </citation>
    <scope>NUCLEOTIDE SEQUENCE [LARGE SCALE GENOMIC DNA]</scope>
    <source>
        <strain evidence="2">MFLUCC 19-0629</strain>
    </source>
</reference>
<feature type="signal peptide" evidence="1">
    <location>
        <begin position="1"/>
        <end position="17"/>
    </location>
</feature>
<dbReference type="AlphaFoldDB" id="A0AAX6M985"/>
<dbReference type="Proteomes" id="UP001369815">
    <property type="component" value="Unassembled WGS sequence"/>
</dbReference>
<protein>
    <submittedName>
        <fullName evidence="2">Uncharacterized protein</fullName>
    </submittedName>
</protein>
<proteinExistence type="predicted"/>
<evidence type="ECO:0000313" key="3">
    <source>
        <dbReference type="Proteomes" id="UP001369815"/>
    </source>
</evidence>
<dbReference type="EMBL" id="JBANMG010000010">
    <property type="protein sequence ID" value="KAK6948761.1"/>
    <property type="molecule type" value="Genomic_DNA"/>
</dbReference>
<gene>
    <name evidence="2" type="ORF">Daesc_010532</name>
</gene>
<name>A0AAX6M985_9PEZI</name>